<keyword evidence="2" id="KW-1185">Reference proteome</keyword>
<evidence type="ECO:0000313" key="1">
    <source>
        <dbReference type="EMBL" id="TNN36560.1"/>
    </source>
</evidence>
<sequence length="72" mass="8003">MERRTEEEGWRKGFSRVCATRLQLVVQKSSVGGDGQSFPHRESVVTCVGVLVVEMRNHFQGNQSPPLGRGGF</sequence>
<evidence type="ECO:0000313" key="2">
    <source>
        <dbReference type="Proteomes" id="UP000314294"/>
    </source>
</evidence>
<reference evidence="1 2" key="1">
    <citation type="submission" date="2019-03" db="EMBL/GenBank/DDBJ databases">
        <title>First draft genome of Liparis tanakae, snailfish: a comprehensive survey of snailfish specific genes.</title>
        <authorList>
            <person name="Kim W."/>
            <person name="Song I."/>
            <person name="Jeong J.-H."/>
            <person name="Kim D."/>
            <person name="Kim S."/>
            <person name="Ryu S."/>
            <person name="Song J.Y."/>
            <person name="Lee S.K."/>
        </authorList>
    </citation>
    <scope>NUCLEOTIDE SEQUENCE [LARGE SCALE GENOMIC DNA]</scope>
    <source>
        <tissue evidence="1">Muscle</tissue>
    </source>
</reference>
<dbReference type="AlphaFoldDB" id="A0A4Z2F6R8"/>
<name>A0A4Z2F6R8_9TELE</name>
<dbReference type="EMBL" id="SRLO01001603">
    <property type="protein sequence ID" value="TNN36560.1"/>
    <property type="molecule type" value="Genomic_DNA"/>
</dbReference>
<accession>A0A4Z2F6R8</accession>
<organism evidence="1 2">
    <name type="scientific">Liparis tanakae</name>
    <name type="common">Tanaka's snailfish</name>
    <dbReference type="NCBI Taxonomy" id="230148"/>
    <lineage>
        <taxon>Eukaryota</taxon>
        <taxon>Metazoa</taxon>
        <taxon>Chordata</taxon>
        <taxon>Craniata</taxon>
        <taxon>Vertebrata</taxon>
        <taxon>Euteleostomi</taxon>
        <taxon>Actinopterygii</taxon>
        <taxon>Neopterygii</taxon>
        <taxon>Teleostei</taxon>
        <taxon>Neoteleostei</taxon>
        <taxon>Acanthomorphata</taxon>
        <taxon>Eupercaria</taxon>
        <taxon>Perciformes</taxon>
        <taxon>Cottioidei</taxon>
        <taxon>Cottales</taxon>
        <taxon>Liparidae</taxon>
        <taxon>Liparis</taxon>
    </lineage>
</organism>
<dbReference type="Proteomes" id="UP000314294">
    <property type="component" value="Unassembled WGS sequence"/>
</dbReference>
<proteinExistence type="predicted"/>
<protein>
    <submittedName>
        <fullName evidence="1">Uncharacterized protein</fullName>
    </submittedName>
</protein>
<gene>
    <name evidence="1" type="ORF">EYF80_053287</name>
</gene>
<comment type="caution">
    <text evidence="1">The sequence shown here is derived from an EMBL/GenBank/DDBJ whole genome shotgun (WGS) entry which is preliminary data.</text>
</comment>